<dbReference type="OrthoDB" id="9805115at2"/>
<evidence type="ECO:0000256" key="1">
    <source>
        <dbReference type="SAM" id="MobiDB-lite"/>
    </source>
</evidence>
<dbReference type="AlphaFoldDB" id="A0A4Q9KGN0"/>
<dbReference type="PANTHER" id="PTHR30595">
    <property type="entry name" value="GLPR-RELATED TRANSCRIPTIONAL REPRESSOR"/>
    <property type="match status" value="1"/>
</dbReference>
<dbReference type="InterPro" id="IPR038475">
    <property type="entry name" value="RecG_C_sf"/>
</dbReference>
<feature type="domain" description="Schlafen AlbA-2" evidence="2">
    <location>
        <begin position="23"/>
        <end position="139"/>
    </location>
</feature>
<name>A0A4Q9KGN0_9ACTN</name>
<feature type="region of interest" description="Disordered" evidence="1">
    <location>
        <begin position="559"/>
        <end position="590"/>
    </location>
</feature>
<dbReference type="PANTHER" id="PTHR30595:SF6">
    <property type="entry name" value="SCHLAFEN ALBA-2 DOMAIN-CONTAINING PROTEIN"/>
    <property type="match status" value="1"/>
</dbReference>
<dbReference type="Pfam" id="PF04326">
    <property type="entry name" value="SLFN_AlbA_2"/>
    <property type="match status" value="1"/>
</dbReference>
<dbReference type="InterPro" id="IPR007421">
    <property type="entry name" value="Schlafen_AlbA_2_dom"/>
</dbReference>
<evidence type="ECO:0000313" key="4">
    <source>
        <dbReference type="Proteomes" id="UP000292373"/>
    </source>
</evidence>
<organism evidence="3 4">
    <name type="scientific">Propioniciclava sinopodophylli</name>
    <dbReference type="NCBI Taxonomy" id="1837344"/>
    <lineage>
        <taxon>Bacteria</taxon>
        <taxon>Bacillati</taxon>
        <taxon>Actinomycetota</taxon>
        <taxon>Actinomycetes</taxon>
        <taxon>Propionibacteriales</taxon>
        <taxon>Propionibacteriaceae</taxon>
        <taxon>Propioniciclava</taxon>
    </lineage>
</organism>
<comment type="caution">
    <text evidence="3">The sequence shown here is derived from an EMBL/GenBank/DDBJ whole genome shotgun (WGS) entry which is preliminary data.</text>
</comment>
<dbReference type="InterPro" id="IPR036390">
    <property type="entry name" value="WH_DNA-bd_sf"/>
</dbReference>
<gene>
    <name evidence="3" type="ORF">ET989_05605</name>
</gene>
<dbReference type="InterPro" id="IPR036388">
    <property type="entry name" value="WH-like_DNA-bd_sf"/>
</dbReference>
<dbReference type="Proteomes" id="UP000292373">
    <property type="component" value="Unassembled WGS sequence"/>
</dbReference>
<dbReference type="Pfam" id="PF13749">
    <property type="entry name" value="HATPase_c_4"/>
    <property type="match status" value="1"/>
</dbReference>
<dbReference type="RefSeq" id="WP_131167576.1">
    <property type="nucleotide sequence ID" value="NZ_SDMQ01000004.1"/>
</dbReference>
<proteinExistence type="predicted"/>
<protein>
    <submittedName>
        <fullName evidence="3">Transcriptional regulator</fullName>
    </submittedName>
</protein>
<dbReference type="SUPFAM" id="SSF46785">
    <property type="entry name" value="Winged helix' DNA-binding domain"/>
    <property type="match status" value="1"/>
</dbReference>
<dbReference type="InterPro" id="IPR038461">
    <property type="entry name" value="Schlafen_AlbA_2_dom_sf"/>
</dbReference>
<dbReference type="EMBL" id="SDMQ01000004">
    <property type="protein sequence ID" value="TBT85927.1"/>
    <property type="molecule type" value="Genomic_DNA"/>
</dbReference>
<accession>A0A4Q9KGN0</accession>
<reference evidence="3 4" key="1">
    <citation type="submission" date="2019-01" db="EMBL/GenBank/DDBJ databases">
        <title>Lactibacter flavus gen. nov., sp. nov., a novel bacterium of the family Propionibacteriaceae isolated from raw milk and dairy products.</title>
        <authorList>
            <person name="Huptas C."/>
            <person name="Wenning M."/>
            <person name="Breitenwieser F."/>
            <person name="Doll E."/>
            <person name="Von Neubeck M."/>
            <person name="Busse H.-J."/>
            <person name="Scherer S."/>
        </authorList>
    </citation>
    <scope>NUCLEOTIDE SEQUENCE [LARGE SCALE GENOMIC DNA]</scope>
    <source>
        <strain evidence="3 4">KCTC 33808</strain>
    </source>
</reference>
<sequence length="590" mass="65238">MDDADLAEVVENLRLFGSDVFDVEAKRASKTLPRSVRDTLSAFANTAGGVLILGLDETQGFKATGVDDPSKLAADLASTSGDEMTPPLRPLIRQHLFEGVQLVVAEVPELPDADKPCFYQGAGMTRGSFVRVSDGDRRLTSYEVQMMLANRGQPREDERPVDGLTEADLDTAMVDQFVERLRTNRPYAFRDLGRGEILQRTKVMVRDDEGIDRPSMAGLLALGKYPQSSFPQLMLTFIHYPTIAGEDTASGERFIDNVAIEGPIPVMVREAMAALRRNMARRSIVAGYGRTDVWEYPETALREAIVNSLAHRDLSAASLGAQVQVEMYPDRLVVRNPGGLFGPVSVDNIAVEGISSARNATLLKILEDVARVGDNRTVCENRGSGIRAMINALRDARMSLPKFDDRISSFSVTFPNHTLMSDDVVAWLSSLDEDGLSDKQMVGLAMLRQGDELDNLTYRSVTGVDSRQATSELQNLVARELVVQAGTRRWAKYRLHPRLLTSEGTTQSQRRRSPADRRQEILDALGDSVLSRSDIVAKTGLSDQIVIRWLRTLRDEGRVEIPDGGRPQSKNTRYRRIPEAAAPSDMESLF</sequence>
<dbReference type="Gene3D" id="3.30.565.60">
    <property type="match status" value="1"/>
</dbReference>
<evidence type="ECO:0000313" key="3">
    <source>
        <dbReference type="EMBL" id="TBT85927.1"/>
    </source>
</evidence>
<dbReference type="Gene3D" id="3.30.950.30">
    <property type="entry name" value="Schlafen, AAA domain"/>
    <property type="match status" value="1"/>
</dbReference>
<dbReference type="Gene3D" id="1.10.10.10">
    <property type="entry name" value="Winged helix-like DNA-binding domain superfamily/Winged helix DNA-binding domain"/>
    <property type="match status" value="2"/>
</dbReference>
<evidence type="ECO:0000259" key="2">
    <source>
        <dbReference type="Pfam" id="PF04326"/>
    </source>
</evidence>
<keyword evidence="4" id="KW-1185">Reference proteome</keyword>